<dbReference type="Gene3D" id="1.20.5.3070">
    <property type="match status" value="1"/>
</dbReference>
<proteinExistence type="predicted"/>
<dbReference type="PANTHER" id="PTHR34934">
    <property type="entry name" value="FLAVIN-DEPENDENT THYMIDYLATE SYNTHASE"/>
    <property type="match status" value="1"/>
</dbReference>
<sequence length="215" mass="24330">MHVKLRSHTPDPETFMAYVARVSNPANQSNPDHGRLLRYCIRHGHWSVFEHAAMTLEIVTTLDIATQILRHRSFCFQQLSRRYAGEKQAPVEWAMPQLRGPHPNDRQASLDTLSPDVVRHWQDRIQAQLDAAHDLYRQLLAAGIARECARAVLPQATTTTLYMTGNCRSWIHYIALRSQPGTQAEHRAVALEAKAVFQTVFPTCGAVLDALDWAT</sequence>
<dbReference type="InterPro" id="IPR003669">
    <property type="entry name" value="Thymidylate_synthase_ThyX"/>
</dbReference>
<dbReference type="GO" id="GO:0004799">
    <property type="term" value="F:thymidylate synthase activity"/>
    <property type="evidence" value="ECO:0007669"/>
    <property type="project" value="TreeGrafter"/>
</dbReference>
<gene>
    <name evidence="2" type="ORF">TQ37_07910</name>
</gene>
<dbReference type="PATRIC" id="fig|1608419.3.peg.724"/>
<dbReference type="GO" id="GO:0006231">
    <property type="term" value="P:dTMP biosynthetic process"/>
    <property type="evidence" value="ECO:0007669"/>
    <property type="project" value="UniProtKB-UniRule"/>
</dbReference>
<dbReference type="GO" id="GO:0050660">
    <property type="term" value="F:flavin adenine dinucleotide binding"/>
    <property type="evidence" value="ECO:0007669"/>
    <property type="project" value="UniProtKB-UniRule"/>
</dbReference>
<dbReference type="Gene3D" id="3.30.1360.170">
    <property type="match status" value="1"/>
</dbReference>
<evidence type="ECO:0000256" key="1">
    <source>
        <dbReference type="NCBIfam" id="TIGR02170"/>
    </source>
</evidence>
<protein>
    <recommendedName>
        <fullName evidence="1">FAD-dependent thymidylate synthase</fullName>
        <ecNumber evidence="1">2.1.1.148</ecNumber>
    </recommendedName>
</protein>
<dbReference type="Pfam" id="PF02511">
    <property type="entry name" value="Thy1"/>
    <property type="match status" value="1"/>
</dbReference>
<dbReference type="InterPro" id="IPR036098">
    <property type="entry name" value="Thymidylate_synthase_ThyX_sf"/>
</dbReference>
<dbReference type="STRING" id="431041.FLM9_746"/>
<comment type="caution">
    <text evidence="2">The sequence shown here is derived from an EMBL/GenBank/DDBJ whole genome shotgun (WGS) entry which is preliminary data.</text>
</comment>
<organism evidence="2 3">
    <name type="scientific">Candidatus Synechococcus spongiarum 15L</name>
    <dbReference type="NCBI Taxonomy" id="1608419"/>
    <lineage>
        <taxon>Bacteria</taxon>
        <taxon>Bacillati</taxon>
        <taxon>Cyanobacteriota</taxon>
        <taxon>Cyanophyceae</taxon>
        <taxon>Synechococcales</taxon>
        <taxon>Synechococcaceae</taxon>
        <taxon>Synechococcus</taxon>
    </lineage>
</organism>
<dbReference type="NCBIfam" id="TIGR02170">
    <property type="entry name" value="thyX"/>
    <property type="match status" value="1"/>
</dbReference>
<accession>A0A0G8ATE8</accession>
<dbReference type="EC" id="2.1.1.148" evidence="1"/>
<dbReference type="EMBL" id="JYFQ01000157">
    <property type="protein sequence ID" value="KKZ11007.1"/>
    <property type="molecule type" value="Genomic_DNA"/>
</dbReference>
<reference evidence="2 3" key="2">
    <citation type="submission" date="2015-05" db="EMBL/GenBank/DDBJ databases">
        <title>Lifestyle Evolution in Cyanobacterial Symbionts of Sponges.</title>
        <authorList>
            <person name="Burgsdorf I."/>
            <person name="Slaby B.M."/>
            <person name="Handley K.M."/>
            <person name="Haber M."/>
            <person name="Blom J."/>
            <person name="Marshall C.W."/>
            <person name="Gilbert J.A."/>
            <person name="Hentschel U."/>
            <person name="Steindler L."/>
        </authorList>
    </citation>
    <scope>NUCLEOTIDE SEQUENCE [LARGE SCALE GENOMIC DNA]</scope>
    <source>
        <strain evidence="2">15L</strain>
    </source>
</reference>
<reference evidence="2 3" key="1">
    <citation type="submission" date="2015-02" db="EMBL/GenBank/DDBJ databases">
        <authorList>
            <person name="Slaby B."/>
            <person name="Hentschel U."/>
        </authorList>
    </citation>
    <scope>NUCLEOTIDE SEQUENCE [LARGE SCALE GENOMIC DNA]</scope>
    <source>
        <strain evidence="2">15L</strain>
    </source>
</reference>
<dbReference type="SUPFAM" id="SSF69796">
    <property type="entry name" value="Thymidylate synthase-complementing protein Thy1"/>
    <property type="match status" value="1"/>
</dbReference>
<dbReference type="CDD" id="cd20175">
    <property type="entry name" value="ThyX"/>
    <property type="match status" value="1"/>
</dbReference>
<evidence type="ECO:0000313" key="3">
    <source>
        <dbReference type="Proteomes" id="UP000035037"/>
    </source>
</evidence>
<dbReference type="GO" id="GO:0070402">
    <property type="term" value="F:NADPH binding"/>
    <property type="evidence" value="ECO:0007669"/>
    <property type="project" value="TreeGrafter"/>
</dbReference>
<dbReference type="PROSITE" id="PS51331">
    <property type="entry name" value="THYX"/>
    <property type="match status" value="1"/>
</dbReference>
<dbReference type="AlphaFoldDB" id="A0A0G8ATE8"/>
<dbReference type="PANTHER" id="PTHR34934:SF1">
    <property type="entry name" value="FLAVIN-DEPENDENT THYMIDYLATE SYNTHASE"/>
    <property type="match status" value="1"/>
</dbReference>
<dbReference type="Proteomes" id="UP000035037">
    <property type="component" value="Unassembled WGS sequence"/>
</dbReference>
<dbReference type="GO" id="GO:0050797">
    <property type="term" value="F:thymidylate synthase (FAD) activity"/>
    <property type="evidence" value="ECO:0007669"/>
    <property type="project" value="UniProtKB-UniRule"/>
</dbReference>
<evidence type="ECO:0000313" key="2">
    <source>
        <dbReference type="EMBL" id="KKZ11007.1"/>
    </source>
</evidence>
<name>A0A0G8ATE8_9SYNE</name>